<evidence type="ECO:0008006" key="5">
    <source>
        <dbReference type="Google" id="ProtNLM"/>
    </source>
</evidence>
<gene>
    <name evidence="3" type="ORF">CCAM_LOCUS34011</name>
</gene>
<feature type="transmembrane region" description="Helical" evidence="2">
    <location>
        <begin position="26"/>
        <end position="43"/>
    </location>
</feature>
<evidence type="ECO:0000256" key="1">
    <source>
        <dbReference type="SAM" id="MobiDB-lite"/>
    </source>
</evidence>
<feature type="region of interest" description="Disordered" evidence="1">
    <location>
        <begin position="129"/>
        <end position="158"/>
    </location>
</feature>
<keyword evidence="2" id="KW-1133">Transmembrane helix</keyword>
<accession>A0A484MTG0</accession>
<keyword evidence="2" id="KW-0472">Membrane</keyword>
<dbReference type="EMBL" id="OOIL02004481">
    <property type="protein sequence ID" value="VFQ92235.1"/>
    <property type="molecule type" value="Genomic_DNA"/>
</dbReference>
<proteinExistence type="predicted"/>
<evidence type="ECO:0000256" key="2">
    <source>
        <dbReference type="SAM" id="Phobius"/>
    </source>
</evidence>
<evidence type="ECO:0000313" key="4">
    <source>
        <dbReference type="Proteomes" id="UP000595140"/>
    </source>
</evidence>
<keyword evidence="2" id="KW-0812">Transmembrane</keyword>
<sequence>MARTWRRQRLGRNADRSSGHQRRQEVWGVALLMNCFLFALELWKMSKRSGIWGLSCARNELPLQDDLIEVKPPYILVKLHARRQILCNGTPKEQGLVSWSDGSIDVTWEPLATIQQSFPHLHLENKVNSEGRESDITASTQGETHQENQEHSTAVEHA</sequence>
<feature type="compositionally biased region" description="Basic and acidic residues" evidence="1">
    <location>
        <begin position="144"/>
        <end position="158"/>
    </location>
</feature>
<dbReference type="Proteomes" id="UP000595140">
    <property type="component" value="Unassembled WGS sequence"/>
</dbReference>
<name>A0A484MTG0_9ASTE</name>
<dbReference type="AlphaFoldDB" id="A0A484MTG0"/>
<reference evidence="3 4" key="1">
    <citation type="submission" date="2018-04" db="EMBL/GenBank/DDBJ databases">
        <authorList>
            <person name="Vogel A."/>
        </authorList>
    </citation>
    <scope>NUCLEOTIDE SEQUENCE [LARGE SCALE GENOMIC DNA]</scope>
</reference>
<protein>
    <recommendedName>
        <fullName evidence="5">Chromo domain-containing protein</fullName>
    </recommendedName>
</protein>
<organism evidence="3 4">
    <name type="scientific">Cuscuta campestris</name>
    <dbReference type="NCBI Taxonomy" id="132261"/>
    <lineage>
        <taxon>Eukaryota</taxon>
        <taxon>Viridiplantae</taxon>
        <taxon>Streptophyta</taxon>
        <taxon>Embryophyta</taxon>
        <taxon>Tracheophyta</taxon>
        <taxon>Spermatophyta</taxon>
        <taxon>Magnoliopsida</taxon>
        <taxon>eudicotyledons</taxon>
        <taxon>Gunneridae</taxon>
        <taxon>Pentapetalae</taxon>
        <taxon>asterids</taxon>
        <taxon>lamiids</taxon>
        <taxon>Solanales</taxon>
        <taxon>Convolvulaceae</taxon>
        <taxon>Cuscuteae</taxon>
        <taxon>Cuscuta</taxon>
        <taxon>Cuscuta subgen. Grammica</taxon>
        <taxon>Cuscuta sect. Cleistogrammica</taxon>
    </lineage>
</organism>
<keyword evidence="4" id="KW-1185">Reference proteome</keyword>
<evidence type="ECO:0000313" key="3">
    <source>
        <dbReference type="EMBL" id="VFQ92235.1"/>
    </source>
</evidence>